<keyword evidence="1" id="KW-0472">Membrane</keyword>
<proteinExistence type="predicted"/>
<keyword evidence="3" id="KW-1185">Reference proteome</keyword>
<dbReference type="AlphaFoldDB" id="A0A1G5Q237"/>
<evidence type="ECO:0000256" key="1">
    <source>
        <dbReference type="SAM" id="Phobius"/>
    </source>
</evidence>
<evidence type="ECO:0000313" key="2">
    <source>
        <dbReference type="EMBL" id="SCZ55722.1"/>
    </source>
</evidence>
<dbReference type="Proteomes" id="UP000199648">
    <property type="component" value="Unassembled WGS sequence"/>
</dbReference>
<dbReference type="EMBL" id="FMWD01000003">
    <property type="protein sequence ID" value="SCZ55722.1"/>
    <property type="molecule type" value="Genomic_DNA"/>
</dbReference>
<dbReference type="RefSeq" id="WP_175452460.1">
    <property type="nucleotide sequence ID" value="NZ_FMWD01000003.1"/>
</dbReference>
<protein>
    <submittedName>
        <fullName evidence="2">Uncharacterized protein</fullName>
    </submittedName>
</protein>
<gene>
    <name evidence="2" type="ORF">SAMN03097708_01185</name>
</gene>
<keyword evidence="1" id="KW-1133">Transmembrane helix</keyword>
<name>A0A1G5Q237_9GAMM</name>
<evidence type="ECO:0000313" key="3">
    <source>
        <dbReference type="Proteomes" id="UP000199648"/>
    </source>
</evidence>
<accession>A0A1G5Q237</accession>
<organism evidence="2 3">
    <name type="scientific">Thiohalomonas denitrificans</name>
    <dbReference type="NCBI Taxonomy" id="415747"/>
    <lineage>
        <taxon>Bacteria</taxon>
        <taxon>Pseudomonadati</taxon>
        <taxon>Pseudomonadota</taxon>
        <taxon>Gammaproteobacteria</taxon>
        <taxon>Thiohalomonadales</taxon>
        <taxon>Thiohalomonadaceae</taxon>
        <taxon>Thiohalomonas</taxon>
    </lineage>
</organism>
<sequence length="50" mass="5363">MLRFLAIAIIFYSAASGKLPTTEVLGMAPETVAAVLVALLLAPTIRRMME</sequence>
<keyword evidence="1" id="KW-0812">Transmembrane</keyword>
<feature type="transmembrane region" description="Helical" evidence="1">
    <location>
        <begin position="27"/>
        <end position="45"/>
    </location>
</feature>
<reference evidence="2 3" key="1">
    <citation type="submission" date="2016-10" db="EMBL/GenBank/DDBJ databases">
        <authorList>
            <person name="de Groot N.N."/>
        </authorList>
    </citation>
    <scope>NUCLEOTIDE SEQUENCE [LARGE SCALE GENOMIC DNA]</scope>
    <source>
        <strain evidence="2 3">HLD2</strain>
    </source>
</reference>